<keyword evidence="3" id="KW-0862">Zinc</keyword>
<protein>
    <recommendedName>
        <fullName evidence="5">MYND-type domain-containing protein</fullName>
    </recommendedName>
</protein>
<evidence type="ECO:0000256" key="2">
    <source>
        <dbReference type="ARBA" id="ARBA00022771"/>
    </source>
</evidence>
<feature type="domain" description="MYND-type" evidence="5">
    <location>
        <begin position="55"/>
        <end position="96"/>
    </location>
</feature>
<reference evidence="6" key="1">
    <citation type="submission" date="2020-11" db="EMBL/GenBank/DDBJ databases">
        <authorList>
            <consortium name="DOE Joint Genome Institute"/>
            <person name="Ahrendt S."/>
            <person name="Riley R."/>
            <person name="Andreopoulos W."/>
            <person name="Labutti K."/>
            <person name="Pangilinan J."/>
            <person name="Ruiz-Duenas F.J."/>
            <person name="Barrasa J.M."/>
            <person name="Sanchez-Garcia M."/>
            <person name="Camarero S."/>
            <person name="Miyauchi S."/>
            <person name="Serrano A."/>
            <person name="Linde D."/>
            <person name="Babiker R."/>
            <person name="Drula E."/>
            <person name="Ayuso-Fernandez I."/>
            <person name="Pacheco R."/>
            <person name="Padilla G."/>
            <person name="Ferreira P."/>
            <person name="Barriuso J."/>
            <person name="Kellner H."/>
            <person name="Castanera R."/>
            <person name="Alfaro M."/>
            <person name="Ramirez L."/>
            <person name="Pisabarro A.G."/>
            <person name="Kuo A."/>
            <person name="Tritt A."/>
            <person name="Lipzen A."/>
            <person name="He G."/>
            <person name="Yan M."/>
            <person name="Ng V."/>
            <person name="Cullen D."/>
            <person name="Martin F."/>
            <person name="Rosso M.-N."/>
            <person name="Henrissat B."/>
            <person name="Hibbett D."/>
            <person name="Martinez A.T."/>
            <person name="Grigoriev I.V."/>
        </authorList>
    </citation>
    <scope>NUCLEOTIDE SEQUENCE</scope>
    <source>
        <strain evidence="6">CIRM-BRFM 674</strain>
    </source>
</reference>
<sequence length="372" mass="42601">MLSPKRDRKNLKWQLEVAATLTMSHPVQFPRDPYATKSITEDEIKEIMRKFPQICSVCQQYEPEVKTYKWCSGCKSQLYCSRECQKKDWRQHKPICRPDVRKVRLRELTLNLTTDFTFSAFIEIATVLHIGLSTSSSDKPFCVGVHLGIEPEDILDFARLRGDIDAIPESATKVRKKHKGMLQINNIFTCPEELLGGRETLLSLVNSAKEDAIKDRFYAPKLPTGVMAFFLGDSFKILKAPVVIHPVYMDMAMRRQPFKLRIPATGATVTQPMSTQSCIQYINTSIRLDKFDDFSLRTDMMPEDELIIRNSAGDAYEQDSDGLEHLRIRMVSEYVYRVLLGLEQPGAVVLRKKPTEPVEDKASSSYFHVPRN</sequence>
<dbReference type="Proteomes" id="UP000807469">
    <property type="component" value="Unassembled WGS sequence"/>
</dbReference>
<dbReference type="Pfam" id="PF26632">
    <property type="entry name" value="DUF8205"/>
    <property type="match status" value="1"/>
</dbReference>
<dbReference type="InterPro" id="IPR058518">
    <property type="entry name" value="DUF8205"/>
</dbReference>
<keyword evidence="2 4" id="KW-0863">Zinc-finger</keyword>
<dbReference type="EMBL" id="MU155199">
    <property type="protein sequence ID" value="KAF9480175.1"/>
    <property type="molecule type" value="Genomic_DNA"/>
</dbReference>
<dbReference type="PROSITE" id="PS01360">
    <property type="entry name" value="ZF_MYND_1"/>
    <property type="match status" value="1"/>
</dbReference>
<proteinExistence type="predicted"/>
<dbReference type="SUPFAM" id="SSF144232">
    <property type="entry name" value="HIT/MYND zinc finger-like"/>
    <property type="match status" value="1"/>
</dbReference>
<dbReference type="InterPro" id="IPR002893">
    <property type="entry name" value="Znf_MYND"/>
</dbReference>
<evidence type="ECO:0000259" key="5">
    <source>
        <dbReference type="PROSITE" id="PS50865"/>
    </source>
</evidence>
<dbReference type="GO" id="GO:0008270">
    <property type="term" value="F:zinc ion binding"/>
    <property type="evidence" value="ECO:0007669"/>
    <property type="project" value="UniProtKB-KW"/>
</dbReference>
<name>A0A9P6D1G1_9AGAR</name>
<evidence type="ECO:0000256" key="1">
    <source>
        <dbReference type="ARBA" id="ARBA00022723"/>
    </source>
</evidence>
<accession>A0A9P6D1G1</accession>
<dbReference type="AlphaFoldDB" id="A0A9P6D1G1"/>
<dbReference type="OrthoDB" id="341421at2759"/>
<evidence type="ECO:0000313" key="7">
    <source>
        <dbReference type="Proteomes" id="UP000807469"/>
    </source>
</evidence>
<comment type="caution">
    <text evidence="6">The sequence shown here is derived from an EMBL/GenBank/DDBJ whole genome shotgun (WGS) entry which is preliminary data.</text>
</comment>
<dbReference type="Pfam" id="PF01753">
    <property type="entry name" value="zf-MYND"/>
    <property type="match status" value="1"/>
</dbReference>
<evidence type="ECO:0000313" key="6">
    <source>
        <dbReference type="EMBL" id="KAF9480175.1"/>
    </source>
</evidence>
<evidence type="ECO:0000256" key="3">
    <source>
        <dbReference type="ARBA" id="ARBA00022833"/>
    </source>
</evidence>
<keyword evidence="1" id="KW-0479">Metal-binding</keyword>
<evidence type="ECO:0000256" key="4">
    <source>
        <dbReference type="PROSITE-ProRule" id="PRU00134"/>
    </source>
</evidence>
<organism evidence="6 7">
    <name type="scientific">Pholiota conissans</name>
    <dbReference type="NCBI Taxonomy" id="109636"/>
    <lineage>
        <taxon>Eukaryota</taxon>
        <taxon>Fungi</taxon>
        <taxon>Dikarya</taxon>
        <taxon>Basidiomycota</taxon>
        <taxon>Agaricomycotina</taxon>
        <taxon>Agaricomycetes</taxon>
        <taxon>Agaricomycetidae</taxon>
        <taxon>Agaricales</taxon>
        <taxon>Agaricineae</taxon>
        <taxon>Strophariaceae</taxon>
        <taxon>Pholiota</taxon>
    </lineage>
</organism>
<dbReference type="Gene3D" id="6.10.140.2220">
    <property type="match status" value="1"/>
</dbReference>
<keyword evidence="7" id="KW-1185">Reference proteome</keyword>
<gene>
    <name evidence="6" type="ORF">BDN70DRAFT_992901</name>
</gene>
<dbReference type="PROSITE" id="PS50865">
    <property type="entry name" value="ZF_MYND_2"/>
    <property type="match status" value="1"/>
</dbReference>